<keyword evidence="2" id="KW-1185">Reference proteome</keyword>
<accession>A0ABQ0WI20</accession>
<protein>
    <submittedName>
        <fullName evidence="1">Uncharacterized protein</fullName>
    </submittedName>
</protein>
<sequence>MAPDCASSICCRPVTRRPPPAAMWWPHRTIDVKTQQFIPGLWTVGGTALWPLAAQDKNLPG</sequence>
<gene>
    <name evidence="1" type="ORF">HCU01_33830</name>
</gene>
<evidence type="ECO:0000313" key="1">
    <source>
        <dbReference type="EMBL" id="GEN25434.1"/>
    </source>
</evidence>
<dbReference type="EMBL" id="BJXU01000144">
    <property type="protein sequence ID" value="GEN25434.1"/>
    <property type="molecule type" value="Genomic_DNA"/>
</dbReference>
<name>A0ABQ0WI20_9GAMM</name>
<dbReference type="Proteomes" id="UP000321726">
    <property type="component" value="Unassembled WGS sequence"/>
</dbReference>
<evidence type="ECO:0000313" key="2">
    <source>
        <dbReference type="Proteomes" id="UP000321726"/>
    </source>
</evidence>
<comment type="caution">
    <text evidence="1">The sequence shown here is derived from an EMBL/GenBank/DDBJ whole genome shotgun (WGS) entry which is preliminary data.</text>
</comment>
<organism evidence="1 2">
    <name type="scientific">Halomonas cupida</name>
    <dbReference type="NCBI Taxonomy" id="44933"/>
    <lineage>
        <taxon>Bacteria</taxon>
        <taxon>Pseudomonadati</taxon>
        <taxon>Pseudomonadota</taxon>
        <taxon>Gammaproteobacteria</taxon>
        <taxon>Oceanospirillales</taxon>
        <taxon>Halomonadaceae</taxon>
        <taxon>Halomonas</taxon>
    </lineage>
</organism>
<proteinExistence type="predicted"/>
<reference evidence="1 2" key="1">
    <citation type="submission" date="2019-07" db="EMBL/GenBank/DDBJ databases">
        <title>Whole genome shotgun sequence of Halomonas cupida NBRC 102219.</title>
        <authorList>
            <person name="Hosoyama A."/>
            <person name="Uohara A."/>
            <person name="Ohji S."/>
            <person name="Ichikawa N."/>
        </authorList>
    </citation>
    <scope>NUCLEOTIDE SEQUENCE [LARGE SCALE GENOMIC DNA]</scope>
    <source>
        <strain evidence="1 2">NBRC 102219</strain>
    </source>
</reference>